<dbReference type="InterPro" id="IPR007498">
    <property type="entry name" value="PqiA-like"/>
</dbReference>
<dbReference type="EMBL" id="CAXAMM010009302">
    <property type="protein sequence ID" value="CAK9019966.1"/>
    <property type="molecule type" value="Genomic_DNA"/>
</dbReference>
<keyword evidence="1" id="KW-1133">Transmembrane helix</keyword>
<feature type="transmembrane region" description="Helical" evidence="1">
    <location>
        <begin position="376"/>
        <end position="397"/>
    </location>
</feature>
<accession>A0ABP0JZM4</accession>
<feature type="transmembrane region" description="Helical" evidence="1">
    <location>
        <begin position="146"/>
        <end position="170"/>
    </location>
</feature>
<organism evidence="2 3">
    <name type="scientific">Durusdinium trenchii</name>
    <dbReference type="NCBI Taxonomy" id="1381693"/>
    <lineage>
        <taxon>Eukaryota</taxon>
        <taxon>Sar</taxon>
        <taxon>Alveolata</taxon>
        <taxon>Dinophyceae</taxon>
        <taxon>Suessiales</taxon>
        <taxon>Symbiodiniaceae</taxon>
        <taxon>Durusdinium</taxon>
    </lineage>
</organism>
<proteinExistence type="predicted"/>
<feature type="transmembrane region" description="Helical" evidence="1">
    <location>
        <begin position="190"/>
        <end position="212"/>
    </location>
</feature>
<gene>
    <name evidence="2" type="ORF">SCF082_LOCUS14733</name>
</gene>
<feature type="transmembrane region" description="Helical" evidence="1">
    <location>
        <begin position="651"/>
        <end position="670"/>
    </location>
</feature>
<evidence type="ECO:0000313" key="2">
    <source>
        <dbReference type="EMBL" id="CAK9019966.1"/>
    </source>
</evidence>
<feature type="transmembrane region" description="Helical" evidence="1">
    <location>
        <begin position="77"/>
        <end position="96"/>
    </location>
</feature>
<evidence type="ECO:0000256" key="1">
    <source>
        <dbReference type="SAM" id="Phobius"/>
    </source>
</evidence>
<feature type="transmembrane region" description="Helical" evidence="1">
    <location>
        <begin position="417"/>
        <end position="444"/>
    </location>
</feature>
<feature type="transmembrane region" description="Helical" evidence="1">
    <location>
        <begin position="296"/>
        <end position="319"/>
    </location>
</feature>
<comment type="caution">
    <text evidence="2">The sequence shown here is derived from an EMBL/GenBank/DDBJ whole genome shotgun (WGS) entry which is preliminary data.</text>
</comment>
<evidence type="ECO:0000313" key="3">
    <source>
        <dbReference type="Proteomes" id="UP001642464"/>
    </source>
</evidence>
<reference evidence="2 3" key="1">
    <citation type="submission" date="2024-02" db="EMBL/GenBank/DDBJ databases">
        <authorList>
            <person name="Chen Y."/>
            <person name="Shah S."/>
            <person name="Dougan E. K."/>
            <person name="Thang M."/>
            <person name="Chan C."/>
        </authorList>
    </citation>
    <scope>NUCLEOTIDE SEQUENCE [LARGE SCALE GENOMIC DNA]</scope>
</reference>
<keyword evidence="3" id="KW-1185">Reference proteome</keyword>
<dbReference type="Pfam" id="PF04403">
    <property type="entry name" value="PqiA"/>
    <property type="match status" value="1"/>
</dbReference>
<keyword evidence="1" id="KW-0812">Transmembrane</keyword>
<feature type="transmembrane region" description="Helical" evidence="1">
    <location>
        <begin position="704"/>
        <end position="731"/>
    </location>
</feature>
<feature type="transmembrane region" description="Helical" evidence="1">
    <location>
        <begin position="48"/>
        <end position="65"/>
    </location>
</feature>
<protein>
    <submittedName>
        <fullName evidence="2">Uncharacterized protein</fullName>
    </submittedName>
</protein>
<dbReference type="Proteomes" id="UP001642464">
    <property type="component" value="Unassembled WGS sequence"/>
</dbReference>
<name>A0ABP0JZM4_9DINO</name>
<sequence length="1165" mass="127468">MLIGPCAEAIGASLCWAVGLTLLARPRHPGDHTDHAEGLGAPEGTSRLSFYGGALVFVVGYAFSVSSALSPTPSRNLAMAALSASFPFSLLAQAWLFRWPSATEAGSYLLSFLGATAMQLAAPWPSKGPSEGLDGLRRLEGFGQCPAAALGAYLLACLMCLFAGMALVSVSVWDASPEKPFERFVDPPRLALAFAVLCGAGAVGAELALAIGTEAAWNHSEAQYGTFALLLGFALLLLVVRCCWECFQSLRVPLPKLAVLVFGSAALLRVLQAQVLFREISWEPTLLVQGAVTLPSPLVCLAGAACLLASMLLASYHLILEYTPCRYSVLPREQGSLTAQELGLSCGSPVEAQHLEAQQRSTEWALSEIWKKGWQWLGVVVCAISYYMGITRALFLINPPEVLATEQPVERSNLQLIVYLGRVGMPLASLMVLVFSVIIPLFKFATTFLVMHPPSTVTPQQHMKFCQLLCALSPYQMSDIFLVMLILAYLNTGFAAGGHGSGYECTLCSGFKSFFFYCFVSVLVAQVLEIEHAEAVEEVGDSPDTAMATTVATSPAAEDSFKDRPGIYVLLKRAAVVPTVHMSGTKEIRVELKAGDMVEVLEVVQNPGEQRIRGRTAQPPGWISLLDLEDGHRWARRCEGRPEVEQSLVKLLFFFIMWLLCSFTLLVLPAPPMSLQARSGGVIVYRQEPTLSELFHALWVQSRLFSGLMVVVLLVTPLLFVLVALARILLFRHFLEPFWIRRLWLCEQILKPWVMGDVAAVAITSLFLSIQEPSTDFVFLCVRLAMPPLGFLACLGQGVACWGLRWCTPPLQPGAEARHSSAAAAAVSSTVPGEDAPLTPLRAAFEAAWKLGASSPEGSGSRWSGSWIWSLVSREIYVWLFWFTIFWQLGPHEPPAVHSLEDLNTVLHQEVPRINKILMENLPHGIGDCKALVEHRPENLQNISKAHCNEMPMTPLEVSPVGFWAKVVFLDGISSLRIQKLRVLPEKTHLEREWPERSASGQRWAIDIGGQFSDLKIWARAVKGQDELLNGYVCCRNPYHVGIQLSVLCSEPEGFSGNLTVDDFHIDQVNLNTHWSSVQMRKKLGARQQLGGSDVDEQSMLEIDMGGDADDLIHQEIQRHLESVIVEKTGGAKPVQAGLPAVSLAAILNKVLRFNGGEERCPKPS</sequence>
<keyword evidence="1" id="KW-0472">Membrane</keyword>
<feature type="transmembrane region" description="Helical" evidence="1">
    <location>
        <begin position="224"/>
        <end position="244"/>
    </location>
</feature>
<feature type="transmembrane region" description="Helical" evidence="1">
    <location>
        <begin position="752"/>
        <end position="771"/>
    </location>
</feature>